<evidence type="ECO:0000256" key="5">
    <source>
        <dbReference type="ARBA" id="ARBA00022801"/>
    </source>
</evidence>
<dbReference type="PANTHER" id="PTHR12318">
    <property type="entry name" value="TESTOSTERONE-REGULATED PROTEIN RP2"/>
    <property type="match status" value="1"/>
</dbReference>
<reference evidence="8" key="1">
    <citation type="submission" date="2024-06" db="EMBL/GenBank/DDBJ databases">
        <authorList>
            <person name="Liu X."/>
            <person name="Lenzi L."/>
            <person name="Haldenby T S."/>
            <person name="Uol C."/>
        </authorList>
    </citation>
    <scope>NUCLEOTIDE SEQUENCE</scope>
</reference>
<sequence length="387" mass="43625">MITASPRWMSVYRLFSQKCNCQIRKTSASAILVFHNDVRRDLENFLQLSTWHAPQSSQDYDVLLLKRPLNSTFGGRLVFPGGALAKGDFMRDVWSSLPSLTRTYSFPPPVYQELERDLIRGGKDKDFRPHVALRLCAIREIFEETGLLLVADTNSGNGSQVKGLLLSPTDTRSWRSRLADNPSLLATLYKAVGYHPPISSLYEWSNWLTPSNAARRFDTMFYFVAIDSVVSEAPGLGPVKPSSCEVTSLFANPPLSFLPTSIKHFAVPQVYELGRLSHFDKLSQLSTFARQRSVLGCRRWCPEILRLPKGTGHCDVLLLPGDQRYDEIKNSSSWKSLTFDDIAGDTIRNRLFLSPDVSDLWIDSNFYECGHVPPMNKSEYLSACSVN</sequence>
<comment type="caution">
    <text evidence="8">The sequence shown here is derived from an EMBL/GenBank/DDBJ whole genome shotgun (WGS) entry which is preliminary data.</text>
</comment>
<dbReference type="PANTHER" id="PTHR12318:SF0">
    <property type="entry name" value="ACYL-COENZYME A DIPHOSPHATASE NUDT19"/>
    <property type="match status" value="1"/>
</dbReference>
<dbReference type="Gene3D" id="3.90.79.10">
    <property type="entry name" value="Nucleoside Triphosphate Pyrophosphohydrolase"/>
    <property type="match status" value="1"/>
</dbReference>
<evidence type="ECO:0008006" key="10">
    <source>
        <dbReference type="Google" id="ProtNLM"/>
    </source>
</evidence>
<dbReference type="InterPro" id="IPR015797">
    <property type="entry name" value="NUDIX_hydrolase-like_dom_sf"/>
</dbReference>
<comment type="similarity">
    <text evidence="3">Belongs to the Nudix hydrolase family.</text>
</comment>
<dbReference type="InterPro" id="IPR039121">
    <property type="entry name" value="NUDT19"/>
</dbReference>
<comment type="cofactor">
    <cofactor evidence="2">
        <name>Mg(2+)</name>
        <dbReference type="ChEBI" id="CHEBI:18420"/>
    </cofactor>
</comment>
<dbReference type="GO" id="GO:0046872">
    <property type="term" value="F:metal ion binding"/>
    <property type="evidence" value="ECO:0007669"/>
    <property type="project" value="UniProtKB-KW"/>
</dbReference>
<dbReference type="EMBL" id="CAXLJL010000933">
    <property type="protein sequence ID" value="CAL5141975.1"/>
    <property type="molecule type" value="Genomic_DNA"/>
</dbReference>
<dbReference type="GO" id="GO:0016818">
    <property type="term" value="F:hydrolase activity, acting on acid anhydrides, in phosphorus-containing anhydrides"/>
    <property type="evidence" value="ECO:0007669"/>
    <property type="project" value="InterPro"/>
</dbReference>
<keyword evidence="6" id="KW-0460">Magnesium</keyword>
<comment type="cofactor">
    <cofactor evidence="1">
        <name>Mn(2+)</name>
        <dbReference type="ChEBI" id="CHEBI:29035"/>
    </cofactor>
</comment>
<keyword evidence="4" id="KW-0479">Metal-binding</keyword>
<evidence type="ECO:0000256" key="6">
    <source>
        <dbReference type="ARBA" id="ARBA00022842"/>
    </source>
</evidence>
<gene>
    <name evidence="8" type="ORF">CDAUBV1_LOCUS17262</name>
</gene>
<organism evidence="8 9">
    <name type="scientific">Calicophoron daubneyi</name>
    <name type="common">Rumen fluke</name>
    <name type="synonym">Paramphistomum daubneyi</name>
    <dbReference type="NCBI Taxonomy" id="300641"/>
    <lineage>
        <taxon>Eukaryota</taxon>
        <taxon>Metazoa</taxon>
        <taxon>Spiralia</taxon>
        <taxon>Lophotrochozoa</taxon>
        <taxon>Platyhelminthes</taxon>
        <taxon>Trematoda</taxon>
        <taxon>Digenea</taxon>
        <taxon>Plagiorchiida</taxon>
        <taxon>Pronocephalata</taxon>
        <taxon>Paramphistomoidea</taxon>
        <taxon>Paramphistomidae</taxon>
        <taxon>Calicophoron</taxon>
    </lineage>
</organism>
<dbReference type="SUPFAM" id="SSF55811">
    <property type="entry name" value="Nudix"/>
    <property type="match status" value="1"/>
</dbReference>
<evidence type="ECO:0000313" key="9">
    <source>
        <dbReference type="Proteomes" id="UP001497525"/>
    </source>
</evidence>
<dbReference type="AlphaFoldDB" id="A0AAV2U2H3"/>
<evidence type="ECO:0000256" key="4">
    <source>
        <dbReference type="ARBA" id="ARBA00022723"/>
    </source>
</evidence>
<dbReference type="GO" id="GO:0005739">
    <property type="term" value="C:mitochondrion"/>
    <property type="evidence" value="ECO:0007669"/>
    <property type="project" value="TreeGrafter"/>
</dbReference>
<evidence type="ECO:0000256" key="7">
    <source>
        <dbReference type="ARBA" id="ARBA00023211"/>
    </source>
</evidence>
<name>A0AAV2U2H3_CALDB</name>
<proteinExistence type="inferred from homology"/>
<evidence type="ECO:0000256" key="1">
    <source>
        <dbReference type="ARBA" id="ARBA00001936"/>
    </source>
</evidence>
<dbReference type="Proteomes" id="UP001497525">
    <property type="component" value="Unassembled WGS sequence"/>
</dbReference>
<protein>
    <recommendedName>
        <fullName evidence="10">Nudix hydrolase domain-containing protein</fullName>
    </recommendedName>
</protein>
<accession>A0AAV2U2H3</accession>
<evidence type="ECO:0000313" key="8">
    <source>
        <dbReference type="EMBL" id="CAL5141975.1"/>
    </source>
</evidence>
<keyword evidence="5" id="KW-0378">Hydrolase</keyword>
<evidence type="ECO:0000256" key="2">
    <source>
        <dbReference type="ARBA" id="ARBA00001946"/>
    </source>
</evidence>
<evidence type="ECO:0000256" key="3">
    <source>
        <dbReference type="ARBA" id="ARBA00005582"/>
    </source>
</evidence>
<keyword evidence="7" id="KW-0464">Manganese</keyword>